<name>A0A9P6DMJ3_9AGAM</name>
<comment type="caution">
    <text evidence="2">The sequence shown here is derived from an EMBL/GenBank/DDBJ whole genome shotgun (WGS) entry which is preliminary data.</text>
</comment>
<proteinExistence type="predicted"/>
<accession>A0A9P6DMJ3</accession>
<evidence type="ECO:0000256" key="1">
    <source>
        <dbReference type="SAM" id="MobiDB-lite"/>
    </source>
</evidence>
<organism evidence="2 3">
    <name type="scientific">Hydnum rufescens UP504</name>
    <dbReference type="NCBI Taxonomy" id="1448309"/>
    <lineage>
        <taxon>Eukaryota</taxon>
        <taxon>Fungi</taxon>
        <taxon>Dikarya</taxon>
        <taxon>Basidiomycota</taxon>
        <taxon>Agaricomycotina</taxon>
        <taxon>Agaricomycetes</taxon>
        <taxon>Cantharellales</taxon>
        <taxon>Hydnaceae</taxon>
        <taxon>Hydnum</taxon>
    </lineage>
</organism>
<evidence type="ECO:0000313" key="2">
    <source>
        <dbReference type="EMBL" id="KAF9504324.1"/>
    </source>
</evidence>
<feature type="compositionally biased region" description="Polar residues" evidence="1">
    <location>
        <begin position="197"/>
        <end position="206"/>
    </location>
</feature>
<dbReference type="AlphaFoldDB" id="A0A9P6DMJ3"/>
<dbReference type="EMBL" id="MU129238">
    <property type="protein sequence ID" value="KAF9504324.1"/>
    <property type="molecule type" value="Genomic_DNA"/>
</dbReference>
<dbReference type="Proteomes" id="UP000886523">
    <property type="component" value="Unassembled WGS sequence"/>
</dbReference>
<protein>
    <submittedName>
        <fullName evidence="2">Uncharacterized protein</fullName>
    </submittedName>
</protein>
<reference evidence="2" key="1">
    <citation type="journal article" date="2020" name="Nat. Commun.">
        <title>Large-scale genome sequencing of mycorrhizal fungi provides insights into the early evolution of symbiotic traits.</title>
        <authorList>
            <person name="Miyauchi S."/>
            <person name="Kiss E."/>
            <person name="Kuo A."/>
            <person name="Drula E."/>
            <person name="Kohler A."/>
            <person name="Sanchez-Garcia M."/>
            <person name="Morin E."/>
            <person name="Andreopoulos B."/>
            <person name="Barry K.W."/>
            <person name="Bonito G."/>
            <person name="Buee M."/>
            <person name="Carver A."/>
            <person name="Chen C."/>
            <person name="Cichocki N."/>
            <person name="Clum A."/>
            <person name="Culley D."/>
            <person name="Crous P.W."/>
            <person name="Fauchery L."/>
            <person name="Girlanda M."/>
            <person name="Hayes R.D."/>
            <person name="Keri Z."/>
            <person name="LaButti K."/>
            <person name="Lipzen A."/>
            <person name="Lombard V."/>
            <person name="Magnuson J."/>
            <person name="Maillard F."/>
            <person name="Murat C."/>
            <person name="Nolan M."/>
            <person name="Ohm R.A."/>
            <person name="Pangilinan J."/>
            <person name="Pereira M.F."/>
            <person name="Perotto S."/>
            <person name="Peter M."/>
            <person name="Pfister S."/>
            <person name="Riley R."/>
            <person name="Sitrit Y."/>
            <person name="Stielow J.B."/>
            <person name="Szollosi G."/>
            <person name="Zifcakova L."/>
            <person name="Stursova M."/>
            <person name="Spatafora J.W."/>
            <person name="Tedersoo L."/>
            <person name="Vaario L.M."/>
            <person name="Yamada A."/>
            <person name="Yan M."/>
            <person name="Wang P."/>
            <person name="Xu J."/>
            <person name="Bruns T."/>
            <person name="Baldrian P."/>
            <person name="Vilgalys R."/>
            <person name="Dunand C."/>
            <person name="Henrissat B."/>
            <person name="Grigoriev I.V."/>
            <person name="Hibbett D."/>
            <person name="Nagy L.G."/>
            <person name="Martin F.M."/>
        </authorList>
    </citation>
    <scope>NUCLEOTIDE SEQUENCE</scope>
    <source>
        <strain evidence="2">UP504</strain>
    </source>
</reference>
<keyword evidence="3" id="KW-1185">Reference proteome</keyword>
<gene>
    <name evidence="2" type="ORF">BS47DRAFT_692233</name>
</gene>
<feature type="compositionally biased region" description="Low complexity" evidence="1">
    <location>
        <begin position="164"/>
        <end position="174"/>
    </location>
</feature>
<sequence length="206" mass="22844">MRVPLHHPAETTCVDAARYRESPTFCSCLRIPSKQAIRHCRIKFAHTWRGARSLGAPSTSISVGFSNCLAHTICTFRVRSNGVPFLISQQRTAAWRGSWCPTSGRIPPSPIPTEDCSSHGIKYGAWALKCPLLEVIHPPARLEGISPRRLSLVELHISRGPVPARSGQRRSAASRLRRRSDGLKTSIRLENQEMPLHSSSTQNPLL</sequence>
<feature type="region of interest" description="Disordered" evidence="1">
    <location>
        <begin position="162"/>
        <end position="206"/>
    </location>
</feature>
<evidence type="ECO:0000313" key="3">
    <source>
        <dbReference type="Proteomes" id="UP000886523"/>
    </source>
</evidence>